<accession>A0A9N8RXF8</accession>
<feature type="transmembrane region" description="Helical" evidence="1">
    <location>
        <begin position="70"/>
        <end position="92"/>
    </location>
</feature>
<dbReference type="RefSeq" id="WP_228877103.1">
    <property type="nucleotide sequence ID" value="NZ_CAJQZC010000004.1"/>
</dbReference>
<comment type="caution">
    <text evidence="2">The sequence shown here is derived from an EMBL/GenBank/DDBJ whole genome shotgun (WGS) entry which is preliminary data.</text>
</comment>
<keyword evidence="1" id="KW-1133">Transmembrane helix</keyword>
<dbReference type="AlphaFoldDB" id="A0A9N8RXF8"/>
<evidence type="ECO:0000313" key="3">
    <source>
        <dbReference type="Proteomes" id="UP000789704"/>
    </source>
</evidence>
<name>A0A9N8RXF8_9BURK</name>
<keyword evidence="1" id="KW-0472">Membrane</keyword>
<evidence type="ECO:0000313" key="2">
    <source>
        <dbReference type="EMBL" id="CAG4898439.1"/>
    </source>
</evidence>
<proteinExistence type="predicted"/>
<keyword evidence="3" id="KW-1185">Reference proteome</keyword>
<keyword evidence="1" id="KW-0812">Transmembrane</keyword>
<reference evidence="2" key="1">
    <citation type="submission" date="2021-04" db="EMBL/GenBank/DDBJ databases">
        <authorList>
            <person name="Vanwijnsberghe S."/>
        </authorList>
    </citation>
    <scope>NUCLEOTIDE SEQUENCE</scope>
    <source>
        <strain evidence="2">LMG 31841</strain>
    </source>
</reference>
<dbReference type="EMBL" id="CAJQZC010000004">
    <property type="protein sequence ID" value="CAG4898439.1"/>
    <property type="molecule type" value="Genomic_DNA"/>
</dbReference>
<feature type="transmembrane region" description="Helical" evidence="1">
    <location>
        <begin position="6"/>
        <end position="26"/>
    </location>
</feature>
<gene>
    <name evidence="2" type="ORF">LMG31841_02619</name>
</gene>
<organism evidence="2 3">
    <name type="scientific">Paraburkholderia saeva</name>
    <dbReference type="NCBI Taxonomy" id="2777537"/>
    <lineage>
        <taxon>Bacteria</taxon>
        <taxon>Pseudomonadati</taxon>
        <taxon>Pseudomonadota</taxon>
        <taxon>Betaproteobacteria</taxon>
        <taxon>Burkholderiales</taxon>
        <taxon>Burkholderiaceae</taxon>
        <taxon>Paraburkholderia</taxon>
    </lineage>
</organism>
<sequence>MDAKYLASGAGVIVPPICGFVGNLLLRRKEALRSSGTDWLLVLWVFDLTAALTVDEFVRLIPGPTFRELAGFLFVVLTVVTLLIWWAVGILVEPRVRANVEDWRAKLWQWTLFVCAYSIAMAATAFNTFIFVYQG</sequence>
<dbReference type="Proteomes" id="UP000789704">
    <property type="component" value="Unassembled WGS sequence"/>
</dbReference>
<feature type="transmembrane region" description="Helical" evidence="1">
    <location>
        <begin position="112"/>
        <end position="133"/>
    </location>
</feature>
<evidence type="ECO:0000256" key="1">
    <source>
        <dbReference type="SAM" id="Phobius"/>
    </source>
</evidence>
<feature type="transmembrane region" description="Helical" evidence="1">
    <location>
        <begin position="38"/>
        <end position="58"/>
    </location>
</feature>
<protein>
    <submittedName>
        <fullName evidence="2">Uncharacterized protein</fullName>
    </submittedName>
</protein>